<comment type="caution">
    <text evidence="4">The sequence shown here is derived from an EMBL/GenBank/DDBJ whole genome shotgun (WGS) entry which is preliminary data.</text>
</comment>
<dbReference type="InterPro" id="IPR001138">
    <property type="entry name" value="Zn2Cys6_DnaBD"/>
</dbReference>
<dbReference type="STRING" id="1380566.A0A179FIC2"/>
<proteinExistence type="predicted"/>
<evidence type="ECO:0000313" key="4">
    <source>
        <dbReference type="EMBL" id="OAQ64753.1"/>
    </source>
</evidence>
<dbReference type="EMBL" id="LSBJ02000005">
    <property type="protein sequence ID" value="OAQ64753.1"/>
    <property type="molecule type" value="Genomic_DNA"/>
</dbReference>
<dbReference type="RefSeq" id="XP_018142067.1">
    <property type="nucleotide sequence ID" value="XM_018285094.1"/>
</dbReference>
<dbReference type="GeneID" id="28849088"/>
<dbReference type="CDD" id="cd12148">
    <property type="entry name" value="fungal_TF_MHR"/>
    <property type="match status" value="1"/>
</dbReference>
<evidence type="ECO:0000256" key="1">
    <source>
        <dbReference type="ARBA" id="ARBA00023242"/>
    </source>
</evidence>
<feature type="domain" description="Zn(2)-C6 fungal-type" evidence="3">
    <location>
        <begin position="47"/>
        <end position="77"/>
    </location>
</feature>
<dbReference type="GO" id="GO:0000981">
    <property type="term" value="F:DNA-binding transcription factor activity, RNA polymerase II-specific"/>
    <property type="evidence" value="ECO:0007669"/>
    <property type="project" value="InterPro"/>
</dbReference>
<evidence type="ECO:0000256" key="2">
    <source>
        <dbReference type="SAM" id="MobiDB-lite"/>
    </source>
</evidence>
<accession>A0A179FIC2</accession>
<dbReference type="InterPro" id="IPR036864">
    <property type="entry name" value="Zn2-C6_fun-type_DNA-bd_sf"/>
</dbReference>
<evidence type="ECO:0000313" key="5">
    <source>
        <dbReference type="Proteomes" id="UP000078397"/>
    </source>
</evidence>
<feature type="region of interest" description="Disordered" evidence="2">
    <location>
        <begin position="1"/>
        <end position="45"/>
    </location>
</feature>
<dbReference type="Pfam" id="PF00172">
    <property type="entry name" value="Zn_clus"/>
    <property type="match status" value="1"/>
</dbReference>
<dbReference type="AlphaFoldDB" id="A0A179FIC2"/>
<dbReference type="PANTHER" id="PTHR47256">
    <property type="entry name" value="ZN(II)2CYS6 TRANSCRIPTION FACTOR (EUROFUNG)-RELATED"/>
    <property type="match status" value="1"/>
</dbReference>
<feature type="compositionally biased region" description="Basic and acidic residues" evidence="2">
    <location>
        <begin position="1"/>
        <end position="12"/>
    </location>
</feature>
<dbReference type="GO" id="GO:0008270">
    <property type="term" value="F:zinc ion binding"/>
    <property type="evidence" value="ECO:0007669"/>
    <property type="project" value="InterPro"/>
</dbReference>
<dbReference type="PANTHER" id="PTHR47256:SF1">
    <property type="entry name" value="ZN(II)2CYS6 TRANSCRIPTION FACTOR (EUROFUNG)"/>
    <property type="match status" value="1"/>
</dbReference>
<dbReference type="OrthoDB" id="5049404at2759"/>
<keyword evidence="5" id="KW-1185">Reference proteome</keyword>
<dbReference type="PROSITE" id="PS50048">
    <property type="entry name" value="ZN2_CY6_FUNGAL_2"/>
    <property type="match status" value="1"/>
</dbReference>
<sequence length="637" mass="71477">MGETSKRTERRLLPVPASMLKAAEDSQDGSEEQSPPSGSRKHVTKSACLACQKRKTKCSGERPTCAKCASRGDSCQYTTELLDETRGQALKRKHDELQALHSAYKDIYDSLQASSHEDAEAVLKRIRTGVDAQTMLNQIKDGDIATRSSMDDANPVTALSCFQQLRSWKFCPPGLGEKRLLGDLDESTILTLPPRPLDAYKSQAHEDKWTQIGWTKAHIHHLMDAVFTWDYLPFSLFCHDLFIRDFYENSNRFCSSALVCAVLALASRVVNEEKDDLKILPSGWVGSKAFFGKAKDALQTASSRNIADIQAIGIISLYHLRCGEEVEALEHAEMFVSRMDELRKHRELRRKSDEKYTRVRDVTYCGAVSLYRMLLLTTGKLFNMQSPTPQGNSPVAETLYSATETGDEKTGQKLAFAAGLGNKLLLSGLQLISTRVFELTELVYYFVLSAQFNTKGASSEAKAFYRNCLDWYEDFFNYAENDCGRTPFLLFAHIYYHFCLLCAFRPLVGVYTEEDGIQPHRICKEAAQSVLALVQSYDDLFSLRRVSGLMPYFVCASGLFGMTMETDGMSMNPVHLRLKHHPPGNRAADRSRPSDINLDNLSATSSYITMSATDHARQLLTRMSLAHPVAQMARNEL</sequence>
<organism evidence="4 5">
    <name type="scientific">Pochonia chlamydosporia 170</name>
    <dbReference type="NCBI Taxonomy" id="1380566"/>
    <lineage>
        <taxon>Eukaryota</taxon>
        <taxon>Fungi</taxon>
        <taxon>Dikarya</taxon>
        <taxon>Ascomycota</taxon>
        <taxon>Pezizomycotina</taxon>
        <taxon>Sordariomycetes</taxon>
        <taxon>Hypocreomycetidae</taxon>
        <taxon>Hypocreales</taxon>
        <taxon>Clavicipitaceae</taxon>
        <taxon>Pochonia</taxon>
    </lineage>
</organism>
<gene>
    <name evidence="4" type="ORF">VFPPC_05983</name>
</gene>
<dbReference type="Gene3D" id="4.10.240.10">
    <property type="entry name" value="Zn(2)-C6 fungal-type DNA-binding domain"/>
    <property type="match status" value="1"/>
</dbReference>
<dbReference type="SMART" id="SM00066">
    <property type="entry name" value="GAL4"/>
    <property type="match status" value="1"/>
</dbReference>
<protein>
    <submittedName>
        <fullName evidence="4">Nitrate assimilation regulatory protein nirA</fullName>
    </submittedName>
</protein>
<reference evidence="4 5" key="1">
    <citation type="journal article" date="2016" name="PLoS Pathog.">
        <title>Biosynthesis of antibiotic leucinostatins in bio-control fungus Purpureocillium lilacinum and their inhibition on phytophthora revealed by genome mining.</title>
        <authorList>
            <person name="Wang G."/>
            <person name="Liu Z."/>
            <person name="Lin R."/>
            <person name="Li E."/>
            <person name="Mao Z."/>
            <person name="Ling J."/>
            <person name="Yang Y."/>
            <person name="Yin W.B."/>
            <person name="Xie B."/>
        </authorList>
    </citation>
    <scope>NUCLEOTIDE SEQUENCE [LARGE SCALE GENOMIC DNA]</scope>
    <source>
        <strain evidence="4">170</strain>
    </source>
</reference>
<keyword evidence="1" id="KW-0539">Nucleus</keyword>
<dbReference type="CDD" id="cd00067">
    <property type="entry name" value="GAL4"/>
    <property type="match status" value="1"/>
</dbReference>
<dbReference type="SUPFAM" id="SSF57701">
    <property type="entry name" value="Zn2/Cys6 DNA-binding domain"/>
    <property type="match status" value="1"/>
</dbReference>
<dbReference type="Proteomes" id="UP000078397">
    <property type="component" value="Unassembled WGS sequence"/>
</dbReference>
<dbReference type="KEGG" id="pchm:VFPPC_05983"/>
<name>A0A179FIC2_METCM</name>
<evidence type="ECO:0000259" key="3">
    <source>
        <dbReference type="PROSITE" id="PS50048"/>
    </source>
</evidence>
<dbReference type="InterPro" id="IPR053187">
    <property type="entry name" value="Notoamide_regulator"/>
</dbReference>